<dbReference type="EMBL" id="CM008054">
    <property type="protein sequence ID" value="PVH32384.1"/>
    <property type="molecule type" value="Genomic_DNA"/>
</dbReference>
<proteinExistence type="predicted"/>
<accession>A0A2T8I3Y2</accession>
<reference evidence="1" key="1">
    <citation type="submission" date="2018-04" db="EMBL/GenBank/DDBJ databases">
        <title>WGS assembly of Panicum hallii.</title>
        <authorList>
            <person name="Lovell J."/>
            <person name="Jenkins J."/>
            <person name="Lowry D."/>
            <person name="Mamidi S."/>
            <person name="Sreedasyam A."/>
            <person name="Weng X."/>
            <person name="Barry K."/>
            <person name="Bonette J."/>
            <person name="Campitelli B."/>
            <person name="Daum C."/>
            <person name="Gordon S."/>
            <person name="Gould B."/>
            <person name="Lipzen A."/>
            <person name="Macqueen A."/>
            <person name="Palacio-Mejia J."/>
            <person name="Plott C."/>
            <person name="Shakirov E."/>
            <person name="Shu S."/>
            <person name="Yoshinaga Y."/>
            <person name="Zane M."/>
            <person name="Rokhsar D."/>
            <person name="Grimwood J."/>
            <person name="Schmutz J."/>
            <person name="Juenger T."/>
        </authorList>
    </citation>
    <scope>NUCLEOTIDE SEQUENCE [LARGE SCALE GENOMIC DNA]</scope>
    <source>
        <strain evidence="1">FIL2</strain>
    </source>
</reference>
<gene>
    <name evidence="1" type="ORF">PAHAL_9G387000</name>
</gene>
<name>A0A2T8I3Y2_9POAL</name>
<protein>
    <submittedName>
        <fullName evidence="1">Uncharacterized protein</fullName>
    </submittedName>
</protein>
<dbReference type="Gramene" id="PVH32384">
    <property type="protein sequence ID" value="PVH32384"/>
    <property type="gene ID" value="PAHAL_9G387000"/>
</dbReference>
<organism evidence="1">
    <name type="scientific">Panicum hallii</name>
    <dbReference type="NCBI Taxonomy" id="206008"/>
    <lineage>
        <taxon>Eukaryota</taxon>
        <taxon>Viridiplantae</taxon>
        <taxon>Streptophyta</taxon>
        <taxon>Embryophyta</taxon>
        <taxon>Tracheophyta</taxon>
        <taxon>Spermatophyta</taxon>
        <taxon>Magnoliopsida</taxon>
        <taxon>Liliopsida</taxon>
        <taxon>Poales</taxon>
        <taxon>Poaceae</taxon>
        <taxon>PACMAD clade</taxon>
        <taxon>Panicoideae</taxon>
        <taxon>Panicodae</taxon>
        <taxon>Paniceae</taxon>
        <taxon>Panicinae</taxon>
        <taxon>Panicum</taxon>
        <taxon>Panicum sect. Panicum</taxon>
    </lineage>
</organism>
<evidence type="ECO:0000313" key="1">
    <source>
        <dbReference type="EMBL" id="PVH32384.1"/>
    </source>
</evidence>
<sequence length="89" mass="10147">MRANCEAASCHNRKNFRIVLLVVKGGANKNETAFDHHISFETEELYVFSPLPVTEQNFHMCSCIIPSKRLQPPKSALCTYSSNVHYVLY</sequence>
<dbReference type="AlphaFoldDB" id="A0A2T8I3Y2"/>
<dbReference type="Proteomes" id="UP000243499">
    <property type="component" value="Chromosome 9"/>
</dbReference>